<dbReference type="Proteomes" id="UP000274391">
    <property type="component" value="Unassembled WGS sequence"/>
</dbReference>
<organism evidence="2 3">
    <name type="scientific">Gulosibacter macacae</name>
    <dbReference type="NCBI Taxonomy" id="2488791"/>
    <lineage>
        <taxon>Bacteria</taxon>
        <taxon>Bacillati</taxon>
        <taxon>Actinomycetota</taxon>
        <taxon>Actinomycetes</taxon>
        <taxon>Micrococcales</taxon>
        <taxon>Microbacteriaceae</taxon>
        <taxon>Gulosibacter</taxon>
    </lineage>
</organism>
<reference evidence="2 3" key="1">
    <citation type="submission" date="2018-11" db="EMBL/GenBank/DDBJ databases">
        <title>YIM 102482-1 draft genome.</title>
        <authorList>
            <person name="Li G."/>
            <person name="Jiang Y."/>
        </authorList>
    </citation>
    <scope>NUCLEOTIDE SEQUENCE [LARGE SCALE GENOMIC DNA]</scope>
    <source>
        <strain evidence="2 3">YIM 102482-1</strain>
    </source>
</reference>
<keyword evidence="1" id="KW-1133">Transmembrane helix</keyword>
<feature type="transmembrane region" description="Helical" evidence="1">
    <location>
        <begin position="80"/>
        <end position="104"/>
    </location>
</feature>
<feature type="transmembrane region" description="Helical" evidence="1">
    <location>
        <begin position="52"/>
        <end position="73"/>
    </location>
</feature>
<evidence type="ECO:0000313" key="2">
    <source>
        <dbReference type="EMBL" id="RRJ85648.1"/>
    </source>
</evidence>
<evidence type="ECO:0000313" key="3">
    <source>
        <dbReference type="Proteomes" id="UP000274391"/>
    </source>
</evidence>
<name>A0A3P3VUI1_9MICO</name>
<feature type="transmembrane region" description="Helical" evidence="1">
    <location>
        <begin position="110"/>
        <end position="135"/>
    </location>
</feature>
<keyword evidence="1" id="KW-0472">Membrane</keyword>
<dbReference type="EMBL" id="RQVS01000023">
    <property type="protein sequence ID" value="RRJ85648.1"/>
    <property type="molecule type" value="Genomic_DNA"/>
</dbReference>
<keyword evidence="3" id="KW-1185">Reference proteome</keyword>
<keyword evidence="1" id="KW-0812">Transmembrane</keyword>
<dbReference type="Pfam" id="PF10935">
    <property type="entry name" value="DUF2637"/>
    <property type="match status" value="1"/>
</dbReference>
<sequence length="233" mass="24514">MNCPHISSRGLRLAVLAAETGTVLLAAAAFVLSFTALHDLAARSGIDRDLAWLWPLIVDGIIVVATVAVFTLAGTRVIWYPWLLLILGAGVSVAANAVHALVAADPEVSGLLAGSVASVPPIVLVASTHLTAILIRHSRTVLQVAAHHESVAAEAAQADAQLRAVETHQPAPDPEIDVEAPLAEVNAEERRTVASTLRGLGLNNSQIARLFGVDRSTVGRWLLKPVEEQETPS</sequence>
<protein>
    <submittedName>
        <fullName evidence="2">DUF2637 domain-containing protein</fullName>
    </submittedName>
</protein>
<dbReference type="AlphaFoldDB" id="A0A3P3VUI1"/>
<dbReference type="InterPro" id="IPR021235">
    <property type="entry name" value="DUF2637"/>
</dbReference>
<dbReference type="OrthoDB" id="4480597at2"/>
<accession>A0A3P3VUI1</accession>
<proteinExistence type="predicted"/>
<evidence type="ECO:0000256" key="1">
    <source>
        <dbReference type="SAM" id="Phobius"/>
    </source>
</evidence>
<comment type="caution">
    <text evidence="2">The sequence shown here is derived from an EMBL/GenBank/DDBJ whole genome shotgun (WGS) entry which is preliminary data.</text>
</comment>
<feature type="transmembrane region" description="Helical" evidence="1">
    <location>
        <begin position="12"/>
        <end position="32"/>
    </location>
</feature>
<gene>
    <name evidence="2" type="ORF">EG850_12595</name>
</gene>